<accession>A0AA38WT55</accession>
<organism evidence="1 2">
    <name type="scientific">Centaurea solstitialis</name>
    <name type="common">yellow star-thistle</name>
    <dbReference type="NCBI Taxonomy" id="347529"/>
    <lineage>
        <taxon>Eukaryota</taxon>
        <taxon>Viridiplantae</taxon>
        <taxon>Streptophyta</taxon>
        <taxon>Embryophyta</taxon>
        <taxon>Tracheophyta</taxon>
        <taxon>Spermatophyta</taxon>
        <taxon>Magnoliopsida</taxon>
        <taxon>eudicotyledons</taxon>
        <taxon>Gunneridae</taxon>
        <taxon>Pentapetalae</taxon>
        <taxon>asterids</taxon>
        <taxon>campanulids</taxon>
        <taxon>Asterales</taxon>
        <taxon>Asteraceae</taxon>
        <taxon>Carduoideae</taxon>
        <taxon>Cardueae</taxon>
        <taxon>Centaureinae</taxon>
        <taxon>Centaurea</taxon>
    </lineage>
</organism>
<dbReference type="AlphaFoldDB" id="A0AA38WT55"/>
<sequence length="83" mass="9538">MSNTEEEKLWIDNMNEKVKLYSVSLADEDYMEKIRELHHRLDMVKEIVRPGCSCEVLKTALSCMSSLATLLSQMPPQKLHASL</sequence>
<reference evidence="1" key="1">
    <citation type="submission" date="2023-03" db="EMBL/GenBank/DDBJ databases">
        <title>Chromosome-scale reference genome and RAD-based genetic map of yellow starthistle (Centaurea solstitialis) reveal putative structural variation and QTLs associated with invader traits.</title>
        <authorList>
            <person name="Reatini B."/>
            <person name="Cang F.A."/>
            <person name="Jiang Q."/>
            <person name="Mckibben M.T.W."/>
            <person name="Barker M.S."/>
            <person name="Rieseberg L.H."/>
            <person name="Dlugosch K.M."/>
        </authorList>
    </citation>
    <scope>NUCLEOTIDE SEQUENCE</scope>
    <source>
        <strain evidence="1">CAN-66</strain>
        <tissue evidence="1">Leaf</tissue>
    </source>
</reference>
<protein>
    <submittedName>
        <fullName evidence="1">Uncharacterized protein</fullName>
    </submittedName>
</protein>
<dbReference type="Proteomes" id="UP001172457">
    <property type="component" value="Chromosome 2"/>
</dbReference>
<evidence type="ECO:0000313" key="2">
    <source>
        <dbReference type="Proteomes" id="UP001172457"/>
    </source>
</evidence>
<comment type="caution">
    <text evidence="1">The sequence shown here is derived from an EMBL/GenBank/DDBJ whole genome shotgun (WGS) entry which is preliminary data.</text>
</comment>
<dbReference type="EMBL" id="JARYMX010000002">
    <property type="protein sequence ID" value="KAJ9563269.1"/>
    <property type="molecule type" value="Genomic_DNA"/>
</dbReference>
<name>A0AA38WT55_9ASTR</name>
<evidence type="ECO:0000313" key="1">
    <source>
        <dbReference type="EMBL" id="KAJ9563269.1"/>
    </source>
</evidence>
<keyword evidence="2" id="KW-1185">Reference proteome</keyword>
<gene>
    <name evidence="1" type="ORF">OSB04_008429</name>
</gene>
<proteinExistence type="predicted"/>